<sequence length="213" mass="23080">MTTDLPYMPSIGNVAAILQKIRGAGTPPKFTVEFVKSTLGFTGSQDRSFPRMLKQLRFISEDGTPLPRYNEFKAASSGGRAMADGLREGWAPIFLADQMAHSRSSGELTDTFKTVTGQGDAVAKKMAATFKAFASHADWSSVPVELEVQPDKSPKESETADSEVVSEEQTASLVAAASGRGLSLHHDIHLHIPPTSDVAVYRAIFRALREELQ</sequence>
<dbReference type="EMBL" id="JACHMY010000001">
    <property type="protein sequence ID" value="MBB5837473.1"/>
    <property type="molecule type" value="Genomic_DNA"/>
</dbReference>
<feature type="compositionally biased region" description="Basic and acidic residues" evidence="1">
    <location>
        <begin position="149"/>
        <end position="158"/>
    </location>
</feature>
<organism evidence="2 3">
    <name type="scientific">Kribbella italica</name>
    <dbReference type="NCBI Taxonomy" id="1540520"/>
    <lineage>
        <taxon>Bacteria</taxon>
        <taxon>Bacillati</taxon>
        <taxon>Actinomycetota</taxon>
        <taxon>Actinomycetes</taxon>
        <taxon>Propionibacteriales</taxon>
        <taxon>Kribbellaceae</taxon>
        <taxon>Kribbella</taxon>
    </lineage>
</organism>
<reference evidence="2 3" key="1">
    <citation type="submission" date="2020-08" db="EMBL/GenBank/DDBJ databases">
        <title>Sequencing the genomes of 1000 actinobacteria strains.</title>
        <authorList>
            <person name="Klenk H.-P."/>
        </authorList>
    </citation>
    <scope>NUCLEOTIDE SEQUENCE [LARGE SCALE GENOMIC DNA]</scope>
    <source>
        <strain evidence="2 3">DSM 28967</strain>
    </source>
</reference>
<keyword evidence="3" id="KW-1185">Reference proteome</keyword>
<accession>A0A7W9J8H1</accession>
<feature type="region of interest" description="Disordered" evidence="1">
    <location>
        <begin position="146"/>
        <end position="169"/>
    </location>
</feature>
<proteinExistence type="predicted"/>
<dbReference type="Proteomes" id="UP000549971">
    <property type="component" value="Unassembled WGS sequence"/>
</dbReference>
<dbReference type="InterPro" id="IPR035235">
    <property type="entry name" value="DUF5343"/>
</dbReference>
<evidence type="ECO:0000256" key="1">
    <source>
        <dbReference type="SAM" id="MobiDB-lite"/>
    </source>
</evidence>
<dbReference type="AlphaFoldDB" id="A0A7W9J8H1"/>
<dbReference type="Pfam" id="PF17278">
    <property type="entry name" value="DUF5343"/>
    <property type="match status" value="1"/>
</dbReference>
<gene>
    <name evidence="2" type="ORF">HDA39_004207</name>
</gene>
<comment type="caution">
    <text evidence="2">The sequence shown here is derived from an EMBL/GenBank/DDBJ whole genome shotgun (WGS) entry which is preliminary data.</text>
</comment>
<name>A0A7W9J8H1_9ACTN</name>
<dbReference type="RefSeq" id="WP_184797526.1">
    <property type="nucleotide sequence ID" value="NZ_JACHMY010000001.1"/>
</dbReference>
<evidence type="ECO:0000313" key="3">
    <source>
        <dbReference type="Proteomes" id="UP000549971"/>
    </source>
</evidence>
<protein>
    <recommendedName>
        <fullName evidence="4">DUF5343 domain-containing protein</fullName>
    </recommendedName>
</protein>
<evidence type="ECO:0008006" key="4">
    <source>
        <dbReference type="Google" id="ProtNLM"/>
    </source>
</evidence>
<evidence type="ECO:0000313" key="2">
    <source>
        <dbReference type="EMBL" id="MBB5837473.1"/>
    </source>
</evidence>